<dbReference type="GO" id="GO:0071555">
    <property type="term" value="P:cell wall organization"/>
    <property type="evidence" value="ECO:0007669"/>
    <property type="project" value="UniProtKB-KW"/>
</dbReference>
<dbReference type="InterPro" id="IPR050068">
    <property type="entry name" value="MurA_subfamily"/>
</dbReference>
<feature type="binding site" evidence="12">
    <location>
        <begin position="22"/>
        <end position="23"/>
    </location>
    <ligand>
        <name>phosphoenolpyruvate</name>
        <dbReference type="ChEBI" id="CHEBI:58702"/>
    </ligand>
</feature>
<dbReference type="InterPro" id="IPR036968">
    <property type="entry name" value="Enolpyruvate_Tfrase_sf"/>
</dbReference>
<reference evidence="14 15" key="1">
    <citation type="submission" date="2018-06" db="EMBL/GenBank/DDBJ databases">
        <title>Complete genome of Desulfovibrio marinus P48SEP.</title>
        <authorList>
            <person name="Crispim J.S."/>
            <person name="Vidigal P.M.P."/>
            <person name="Silva L.C.F."/>
            <person name="Araujo L.C."/>
            <person name="Laguardia C.N."/>
            <person name="Dias R.S."/>
            <person name="Sousa M.P."/>
            <person name="Paula S.O."/>
            <person name="Silva C."/>
        </authorList>
    </citation>
    <scope>NUCLEOTIDE SEQUENCE [LARGE SCALE GENOMIC DNA]</scope>
    <source>
        <strain evidence="14 15">P48SEP</strain>
    </source>
</reference>
<dbReference type="GO" id="GO:0051301">
    <property type="term" value="P:cell division"/>
    <property type="evidence" value="ECO:0007669"/>
    <property type="project" value="UniProtKB-KW"/>
</dbReference>
<dbReference type="Proteomes" id="UP000434052">
    <property type="component" value="Unassembled WGS sequence"/>
</dbReference>
<dbReference type="PANTHER" id="PTHR43783:SF1">
    <property type="entry name" value="UDP-N-ACETYLGLUCOSAMINE 1-CARBOXYVINYLTRANSFERASE"/>
    <property type="match status" value="1"/>
</dbReference>
<protein>
    <recommendedName>
        <fullName evidence="12">UDP-N-acetylglucosamine 1-carboxyvinyltransferase</fullName>
        <ecNumber evidence="12">2.5.1.7</ecNumber>
    </recommendedName>
    <alternativeName>
        <fullName evidence="12">Enoylpyruvate transferase</fullName>
    </alternativeName>
    <alternativeName>
        <fullName evidence="12">UDP-N-acetylglucosamine enolpyruvyl transferase</fullName>
        <shortName evidence="12">EPT</shortName>
    </alternativeName>
</protein>
<comment type="function">
    <text evidence="12">Cell wall formation. Adds enolpyruvyl to UDP-N-acetylglucosamine.</text>
</comment>
<dbReference type="InterPro" id="IPR001986">
    <property type="entry name" value="Enolpyruvate_Tfrase_dom"/>
</dbReference>
<comment type="caution">
    <text evidence="14">The sequence shown here is derived from an EMBL/GenBank/DDBJ whole genome shotgun (WGS) entry which is preliminary data.</text>
</comment>
<feature type="binding site" evidence="12">
    <location>
        <position position="307"/>
    </location>
    <ligand>
        <name>UDP-N-acetyl-alpha-D-glucosamine</name>
        <dbReference type="ChEBI" id="CHEBI:57705"/>
    </ligand>
</feature>
<dbReference type="EC" id="2.5.1.7" evidence="12"/>
<dbReference type="PANTHER" id="PTHR43783">
    <property type="entry name" value="UDP-N-ACETYLGLUCOSAMINE 1-CARBOXYVINYLTRANSFERASE"/>
    <property type="match status" value="1"/>
</dbReference>
<feature type="domain" description="Enolpyruvate transferase" evidence="13">
    <location>
        <begin position="7"/>
        <end position="408"/>
    </location>
</feature>
<gene>
    <name evidence="12 14" type="primary">murA</name>
    <name evidence="14" type="ORF">DQK91_20135</name>
</gene>
<evidence type="ECO:0000256" key="6">
    <source>
        <dbReference type="ARBA" id="ARBA00022960"/>
    </source>
</evidence>
<evidence type="ECO:0000259" key="13">
    <source>
        <dbReference type="Pfam" id="PF00275"/>
    </source>
</evidence>
<evidence type="ECO:0000256" key="11">
    <source>
        <dbReference type="ARBA" id="ARBA00047527"/>
    </source>
</evidence>
<keyword evidence="4 12" id="KW-0132">Cell division</keyword>
<accession>A0A6P1ZCK8</accession>
<keyword evidence="9 12" id="KW-0961">Cell wall biogenesis/degradation</keyword>
<evidence type="ECO:0000256" key="5">
    <source>
        <dbReference type="ARBA" id="ARBA00022679"/>
    </source>
</evidence>
<dbReference type="InterPro" id="IPR013792">
    <property type="entry name" value="RNA3'P_cycl/enolpyr_Trfase_a/b"/>
</dbReference>
<keyword evidence="7 12" id="KW-0573">Peptidoglycan synthesis</keyword>
<keyword evidence="12" id="KW-0670">Pyruvate</keyword>
<feature type="binding site" evidence="12">
    <location>
        <position position="92"/>
    </location>
    <ligand>
        <name>UDP-N-acetyl-alpha-D-glucosamine</name>
        <dbReference type="ChEBI" id="CHEBI:57705"/>
    </ligand>
</feature>
<evidence type="ECO:0000313" key="15">
    <source>
        <dbReference type="Proteomes" id="UP000434052"/>
    </source>
</evidence>
<dbReference type="GO" id="GO:0008360">
    <property type="term" value="P:regulation of cell shape"/>
    <property type="evidence" value="ECO:0007669"/>
    <property type="project" value="UniProtKB-KW"/>
</dbReference>
<evidence type="ECO:0000256" key="8">
    <source>
        <dbReference type="ARBA" id="ARBA00023306"/>
    </source>
</evidence>
<evidence type="ECO:0000256" key="4">
    <source>
        <dbReference type="ARBA" id="ARBA00022618"/>
    </source>
</evidence>
<dbReference type="HAMAP" id="MF_00111">
    <property type="entry name" value="MurA"/>
    <property type="match status" value="1"/>
</dbReference>
<dbReference type="EMBL" id="QMIF01000020">
    <property type="protein sequence ID" value="TVM30674.1"/>
    <property type="molecule type" value="Genomic_DNA"/>
</dbReference>
<dbReference type="GO" id="GO:0009252">
    <property type="term" value="P:peptidoglycan biosynthetic process"/>
    <property type="evidence" value="ECO:0007669"/>
    <property type="project" value="UniProtKB-UniRule"/>
</dbReference>
<evidence type="ECO:0000256" key="2">
    <source>
        <dbReference type="ARBA" id="ARBA00004752"/>
    </source>
</evidence>
<evidence type="ECO:0000256" key="7">
    <source>
        <dbReference type="ARBA" id="ARBA00022984"/>
    </source>
</evidence>
<evidence type="ECO:0000256" key="12">
    <source>
        <dbReference type="HAMAP-Rule" id="MF_00111"/>
    </source>
</evidence>
<organism evidence="14 15">
    <name type="scientific">Oceanidesulfovibrio marinus</name>
    <dbReference type="NCBI Taxonomy" id="370038"/>
    <lineage>
        <taxon>Bacteria</taxon>
        <taxon>Pseudomonadati</taxon>
        <taxon>Thermodesulfobacteriota</taxon>
        <taxon>Desulfovibrionia</taxon>
        <taxon>Desulfovibrionales</taxon>
        <taxon>Desulfovibrionaceae</taxon>
        <taxon>Oceanidesulfovibrio</taxon>
    </lineage>
</organism>
<evidence type="ECO:0000313" key="14">
    <source>
        <dbReference type="EMBL" id="TVM30674.1"/>
    </source>
</evidence>
<comment type="catalytic activity">
    <reaction evidence="11 12">
        <text>phosphoenolpyruvate + UDP-N-acetyl-alpha-D-glucosamine = UDP-N-acetyl-3-O-(1-carboxyvinyl)-alpha-D-glucosamine + phosphate</text>
        <dbReference type="Rhea" id="RHEA:18681"/>
        <dbReference type="ChEBI" id="CHEBI:43474"/>
        <dbReference type="ChEBI" id="CHEBI:57705"/>
        <dbReference type="ChEBI" id="CHEBI:58702"/>
        <dbReference type="ChEBI" id="CHEBI:68483"/>
        <dbReference type="EC" id="2.5.1.7"/>
    </reaction>
</comment>
<dbReference type="NCBIfam" id="TIGR01072">
    <property type="entry name" value="murA"/>
    <property type="match status" value="1"/>
</dbReference>
<dbReference type="UniPathway" id="UPA00219"/>
<keyword evidence="5 12" id="KW-0808">Transferase</keyword>
<dbReference type="Gene3D" id="3.65.10.10">
    <property type="entry name" value="Enolpyruvate transferase domain"/>
    <property type="match status" value="2"/>
</dbReference>
<dbReference type="SUPFAM" id="SSF55205">
    <property type="entry name" value="EPT/RTPC-like"/>
    <property type="match status" value="1"/>
</dbReference>
<dbReference type="Pfam" id="PF00275">
    <property type="entry name" value="EPSP_synthase"/>
    <property type="match status" value="1"/>
</dbReference>
<comment type="caution">
    <text evidence="12">Lacks conserved residue(s) required for the propagation of feature annotation.</text>
</comment>
<feature type="modified residue" description="2-(S-cysteinyl)pyruvic acid O-phosphothioketal" evidence="12">
    <location>
        <position position="116"/>
    </location>
</feature>
<dbReference type="NCBIfam" id="NF006873">
    <property type="entry name" value="PRK09369.1"/>
    <property type="match status" value="1"/>
</dbReference>
<dbReference type="CDD" id="cd01555">
    <property type="entry name" value="UdpNAET"/>
    <property type="match status" value="1"/>
</dbReference>
<dbReference type="GO" id="GO:0008760">
    <property type="term" value="F:UDP-N-acetylglucosamine 1-carboxyvinyltransferase activity"/>
    <property type="evidence" value="ECO:0007669"/>
    <property type="project" value="UniProtKB-UniRule"/>
</dbReference>
<evidence type="ECO:0000256" key="10">
    <source>
        <dbReference type="ARBA" id="ARBA00038367"/>
    </source>
</evidence>
<keyword evidence="8 12" id="KW-0131">Cell cycle</keyword>
<dbReference type="AlphaFoldDB" id="A0A6P1ZCK8"/>
<dbReference type="GO" id="GO:0019277">
    <property type="term" value="P:UDP-N-acetylgalactosamine biosynthetic process"/>
    <property type="evidence" value="ECO:0007669"/>
    <property type="project" value="InterPro"/>
</dbReference>
<evidence type="ECO:0000256" key="1">
    <source>
        <dbReference type="ARBA" id="ARBA00004496"/>
    </source>
</evidence>
<feature type="binding site" evidence="12">
    <location>
        <position position="329"/>
    </location>
    <ligand>
        <name>UDP-N-acetyl-alpha-D-glucosamine</name>
        <dbReference type="ChEBI" id="CHEBI:57705"/>
    </ligand>
</feature>
<sequence length="420" mass="44447">MDILIVEGNGPLSGTVPISGSKNAALPILIASLLMDGSVNYTNVPRLRDIGTTLKLLEVLGCPAEMDDAGNVIANPCEIAYQAPYELVRTMRASALCLGPLLARLGRASVALPGGCAIGARPVDMHLTALEKMGATFNLDAGYIEGVTDGLKGAHIAFPFPTVGGTENLLMAASLAEGTTILENAAREPEVCDLAEFLIQGGAKITGHGTSEITIEGVSELRQPKGASYRIMSDRIEAGTYLAAACITRGEVLIQNCPVDSMEAVLAPFEEMGAKLEEREDGLFVSAADRLKCVDVKTLPYPGFPTDMQAQIMAVMTLAEGSGVIEETIFENRFMHVQELVRMGARIKLSGRTAVVRGVEALTGAPVMASDLRASASLVVAALAAHGVTAIRRIYHLDRGYENIDAKLNALGAKVRREQE</sequence>
<evidence type="ECO:0000256" key="9">
    <source>
        <dbReference type="ARBA" id="ARBA00023316"/>
    </source>
</evidence>
<feature type="active site" description="Proton donor" evidence="12">
    <location>
        <position position="116"/>
    </location>
</feature>
<dbReference type="InterPro" id="IPR005750">
    <property type="entry name" value="UDP_GlcNAc_COvinyl_MurA"/>
</dbReference>
<proteinExistence type="inferred from homology"/>
<comment type="pathway">
    <text evidence="2 12">Cell wall biogenesis; peptidoglycan biosynthesis.</text>
</comment>
<keyword evidence="6 12" id="KW-0133">Cell shape</keyword>
<keyword evidence="3 12" id="KW-0963">Cytoplasm</keyword>
<comment type="subcellular location">
    <subcellularLocation>
        <location evidence="1 12">Cytoplasm</location>
    </subcellularLocation>
</comment>
<evidence type="ECO:0000256" key="3">
    <source>
        <dbReference type="ARBA" id="ARBA00022490"/>
    </source>
</evidence>
<dbReference type="FunFam" id="3.65.10.10:FF:000001">
    <property type="entry name" value="UDP-N-acetylglucosamine 1-carboxyvinyltransferase"/>
    <property type="match status" value="1"/>
</dbReference>
<name>A0A6P1ZCK8_9BACT</name>
<dbReference type="RefSeq" id="WP_144307211.1">
    <property type="nucleotide sequence ID" value="NZ_QMIF01000020.1"/>
</dbReference>
<comment type="similarity">
    <text evidence="10 12">Belongs to the EPSP synthase family. MurA subfamily.</text>
</comment>
<dbReference type="OrthoDB" id="9803760at2"/>
<dbReference type="GO" id="GO:0005737">
    <property type="term" value="C:cytoplasm"/>
    <property type="evidence" value="ECO:0007669"/>
    <property type="project" value="UniProtKB-SubCell"/>
</dbReference>